<dbReference type="PANTHER" id="PTHR36558">
    <property type="entry name" value="GLR1098 PROTEIN"/>
    <property type="match status" value="1"/>
</dbReference>
<dbReference type="InterPro" id="IPR012296">
    <property type="entry name" value="Nuclease_put_TT1808"/>
</dbReference>
<dbReference type="OrthoDB" id="668969at2"/>
<accession>A0A3P1CYX0</accession>
<organism evidence="2 3">
    <name type="scientific">Larkinella knui</name>
    <dbReference type="NCBI Taxonomy" id="2025310"/>
    <lineage>
        <taxon>Bacteria</taxon>
        <taxon>Pseudomonadati</taxon>
        <taxon>Bacteroidota</taxon>
        <taxon>Cytophagia</taxon>
        <taxon>Cytophagales</taxon>
        <taxon>Spirosomataceae</taxon>
        <taxon>Larkinella</taxon>
    </lineage>
</organism>
<dbReference type="InterPro" id="IPR011335">
    <property type="entry name" value="Restrct_endonuc-II-like"/>
</dbReference>
<keyword evidence="2" id="KW-0540">Nuclease</keyword>
<dbReference type="CDD" id="cd06260">
    <property type="entry name" value="DUF820-like"/>
    <property type="match status" value="1"/>
</dbReference>
<dbReference type="SUPFAM" id="SSF52980">
    <property type="entry name" value="Restriction endonuclease-like"/>
    <property type="match status" value="1"/>
</dbReference>
<evidence type="ECO:0000259" key="1">
    <source>
        <dbReference type="Pfam" id="PF05685"/>
    </source>
</evidence>
<sequence>MVSSDKKRIYTVEEYLALEERSEIRHELYRGELYAMAGGTVNHNRLTRRVANLLENQPALKGCGVFSENLKVEVVRDGYYCYPDVVVACHPFDLRGTNQIIKQPRVIVEVLSKSTALADRGTKWQRYRKLPSLWYYMLVDQYSATIELFSRIEETDEWINSLYENGDDLIVLPRLNMEIFQKDIYNGIELHPEEEDVQEDA</sequence>
<dbReference type="Pfam" id="PF05685">
    <property type="entry name" value="Uma2"/>
    <property type="match status" value="1"/>
</dbReference>
<proteinExistence type="predicted"/>
<dbReference type="EMBL" id="RQJP01000001">
    <property type="protein sequence ID" value="RRB18300.1"/>
    <property type="molecule type" value="Genomic_DNA"/>
</dbReference>
<dbReference type="AlphaFoldDB" id="A0A3P1CYX0"/>
<evidence type="ECO:0000313" key="2">
    <source>
        <dbReference type="EMBL" id="RRB18300.1"/>
    </source>
</evidence>
<keyword evidence="2" id="KW-0255">Endonuclease</keyword>
<evidence type="ECO:0000313" key="3">
    <source>
        <dbReference type="Proteomes" id="UP000274271"/>
    </source>
</evidence>
<reference evidence="2 3" key="1">
    <citation type="submission" date="2018-11" db="EMBL/GenBank/DDBJ databases">
        <authorList>
            <person name="Zhou Z."/>
            <person name="Wang G."/>
        </authorList>
    </citation>
    <scope>NUCLEOTIDE SEQUENCE [LARGE SCALE GENOMIC DNA]</scope>
    <source>
        <strain evidence="2 3">KCTC42998</strain>
    </source>
</reference>
<dbReference type="RefSeq" id="WP_124905762.1">
    <property type="nucleotide sequence ID" value="NZ_RQJP01000001.1"/>
</dbReference>
<keyword evidence="3" id="KW-1185">Reference proteome</keyword>
<dbReference type="PANTHER" id="PTHR36558:SF1">
    <property type="entry name" value="RESTRICTION ENDONUCLEASE DOMAIN-CONTAINING PROTEIN-RELATED"/>
    <property type="match status" value="1"/>
</dbReference>
<feature type="domain" description="Putative restriction endonuclease" evidence="1">
    <location>
        <begin position="12"/>
        <end position="173"/>
    </location>
</feature>
<gene>
    <name evidence="2" type="ORF">EHT87_08510</name>
</gene>
<dbReference type="GO" id="GO:0004519">
    <property type="term" value="F:endonuclease activity"/>
    <property type="evidence" value="ECO:0007669"/>
    <property type="project" value="UniProtKB-KW"/>
</dbReference>
<protein>
    <submittedName>
        <fullName evidence="2">Uma2 family endonuclease</fullName>
    </submittedName>
</protein>
<keyword evidence="2" id="KW-0378">Hydrolase</keyword>
<comment type="caution">
    <text evidence="2">The sequence shown here is derived from an EMBL/GenBank/DDBJ whole genome shotgun (WGS) entry which is preliminary data.</text>
</comment>
<dbReference type="Proteomes" id="UP000274271">
    <property type="component" value="Unassembled WGS sequence"/>
</dbReference>
<dbReference type="Gene3D" id="3.90.1570.10">
    <property type="entry name" value="tt1808, chain A"/>
    <property type="match status" value="1"/>
</dbReference>
<dbReference type="InterPro" id="IPR008538">
    <property type="entry name" value="Uma2"/>
</dbReference>
<name>A0A3P1CYX0_9BACT</name>